<gene>
    <name evidence="8" type="ORF">COS11_06865</name>
</gene>
<comment type="caution">
    <text evidence="8">The sequence shown here is derived from an EMBL/GenBank/DDBJ whole genome shotgun (WGS) entry which is preliminary data.</text>
</comment>
<proteinExistence type="inferred from homology"/>
<accession>A0A2M7E790</accession>
<dbReference type="Gene3D" id="3.30.920.30">
    <property type="entry name" value="Hypothetical protein"/>
    <property type="match status" value="1"/>
</dbReference>
<keyword evidence="4" id="KW-0255">Endonuclease</keyword>
<evidence type="ECO:0000256" key="6">
    <source>
        <dbReference type="ARBA" id="ARBA00022884"/>
    </source>
</evidence>
<protein>
    <recommendedName>
        <fullName evidence="10">Type II toxin-antitoxin system HicA family toxin</fullName>
    </recommendedName>
</protein>
<evidence type="ECO:0000256" key="4">
    <source>
        <dbReference type="ARBA" id="ARBA00022759"/>
    </source>
</evidence>
<organism evidence="8 9">
    <name type="scientific">bacterium (Candidatus Ratteibacteria) CG01_land_8_20_14_3_00_40_19</name>
    <dbReference type="NCBI Taxonomy" id="2014290"/>
    <lineage>
        <taxon>Bacteria</taxon>
        <taxon>Candidatus Ratteibacteria</taxon>
    </lineage>
</organism>
<dbReference type="Pfam" id="PF07927">
    <property type="entry name" value="HicA_toxin"/>
    <property type="match status" value="1"/>
</dbReference>
<dbReference type="GO" id="GO:0016787">
    <property type="term" value="F:hydrolase activity"/>
    <property type="evidence" value="ECO:0007669"/>
    <property type="project" value="UniProtKB-KW"/>
</dbReference>
<evidence type="ECO:0000313" key="8">
    <source>
        <dbReference type="EMBL" id="PIV63558.1"/>
    </source>
</evidence>
<sequence length="78" mass="8893">MGRLSNISGRKAVKIFSNVGYYLERQEGSHMILYNERPGLPILVILDHKKEVAPALLRTQIKRAGLSVEEFLKLKTKK</sequence>
<dbReference type="InterPro" id="IPR012933">
    <property type="entry name" value="HicA_mRNA_interferase"/>
</dbReference>
<dbReference type="SUPFAM" id="SSF54786">
    <property type="entry name" value="YcfA/nrd intein domain"/>
    <property type="match status" value="1"/>
</dbReference>
<evidence type="ECO:0000256" key="3">
    <source>
        <dbReference type="ARBA" id="ARBA00022722"/>
    </source>
</evidence>
<evidence type="ECO:0000256" key="5">
    <source>
        <dbReference type="ARBA" id="ARBA00022801"/>
    </source>
</evidence>
<evidence type="ECO:0008006" key="10">
    <source>
        <dbReference type="Google" id="ProtNLM"/>
    </source>
</evidence>
<name>A0A2M7E790_9BACT</name>
<reference evidence="9" key="1">
    <citation type="submission" date="2017-09" db="EMBL/GenBank/DDBJ databases">
        <title>Depth-based differentiation of microbial function through sediment-hosted aquifers and enrichment of novel symbionts in the deep terrestrial subsurface.</title>
        <authorList>
            <person name="Probst A.J."/>
            <person name="Ladd B."/>
            <person name="Jarett J.K."/>
            <person name="Geller-Mcgrath D.E."/>
            <person name="Sieber C.M.K."/>
            <person name="Emerson J.B."/>
            <person name="Anantharaman K."/>
            <person name="Thomas B.C."/>
            <person name="Malmstrom R."/>
            <person name="Stieglmeier M."/>
            <person name="Klingl A."/>
            <person name="Woyke T."/>
            <person name="Ryan C.M."/>
            <person name="Banfield J.F."/>
        </authorList>
    </citation>
    <scope>NUCLEOTIDE SEQUENCE [LARGE SCALE GENOMIC DNA]</scope>
</reference>
<keyword evidence="5" id="KW-0378">Hydrolase</keyword>
<evidence type="ECO:0000313" key="9">
    <source>
        <dbReference type="Proteomes" id="UP000228886"/>
    </source>
</evidence>
<dbReference type="InterPro" id="IPR038570">
    <property type="entry name" value="HicA_sf"/>
</dbReference>
<keyword evidence="6" id="KW-0694">RNA-binding</keyword>
<keyword evidence="2" id="KW-1277">Toxin-antitoxin system</keyword>
<evidence type="ECO:0000256" key="7">
    <source>
        <dbReference type="ARBA" id="ARBA00023016"/>
    </source>
</evidence>
<dbReference type="AlphaFoldDB" id="A0A2M7E790"/>
<keyword evidence="7" id="KW-0346">Stress response</keyword>
<dbReference type="GO" id="GO:0003729">
    <property type="term" value="F:mRNA binding"/>
    <property type="evidence" value="ECO:0007669"/>
    <property type="project" value="InterPro"/>
</dbReference>
<evidence type="ECO:0000256" key="1">
    <source>
        <dbReference type="ARBA" id="ARBA00006620"/>
    </source>
</evidence>
<dbReference type="EMBL" id="PETL01000325">
    <property type="protein sequence ID" value="PIV63558.1"/>
    <property type="molecule type" value="Genomic_DNA"/>
</dbReference>
<dbReference type="Proteomes" id="UP000228886">
    <property type="component" value="Unassembled WGS sequence"/>
</dbReference>
<evidence type="ECO:0000256" key="2">
    <source>
        <dbReference type="ARBA" id="ARBA00022649"/>
    </source>
</evidence>
<keyword evidence="3" id="KW-0540">Nuclease</keyword>
<dbReference type="GO" id="GO:0004519">
    <property type="term" value="F:endonuclease activity"/>
    <property type="evidence" value="ECO:0007669"/>
    <property type="project" value="UniProtKB-KW"/>
</dbReference>
<comment type="similarity">
    <text evidence="1">Belongs to the HicA mRNA interferase family.</text>
</comment>